<dbReference type="PANTHER" id="PTHR45348:SF2">
    <property type="entry name" value="ZINC-TYPE ALCOHOL DEHYDROGENASE-LIKE PROTEIN C2E1P3.01"/>
    <property type="match status" value="1"/>
</dbReference>
<organism evidence="2 3">
    <name type="scientific">Suillus subaureus</name>
    <dbReference type="NCBI Taxonomy" id="48587"/>
    <lineage>
        <taxon>Eukaryota</taxon>
        <taxon>Fungi</taxon>
        <taxon>Dikarya</taxon>
        <taxon>Basidiomycota</taxon>
        <taxon>Agaricomycotina</taxon>
        <taxon>Agaricomycetes</taxon>
        <taxon>Agaricomycetidae</taxon>
        <taxon>Boletales</taxon>
        <taxon>Suillineae</taxon>
        <taxon>Suillaceae</taxon>
        <taxon>Suillus</taxon>
    </lineage>
</organism>
<dbReference type="Gene3D" id="3.40.50.720">
    <property type="entry name" value="NAD(P)-binding Rossmann-like Domain"/>
    <property type="match status" value="1"/>
</dbReference>
<sequence>MSDIKQQKALFLQSKHGQFAVGQHSIPKPGKDELLIQVFSAALNPVDYKVQELGVYAENYPAILGEDIAGIVKEVGEGVHHFAKGDRVFSHGQFTNHASAFQQFTLSDADFTAEIPDNLGYDEAATIPLAFDTASTGLYNSNKYGLGLTPPWEQSGISMYSGTPIVILGGSSAVGSFAIQLARLSGFSPIITTASDAHKANLMSLGATHVFSRHFSADELKTRVSACTSDPIKYVFDAISLPDTQQIGWSLLSQKGRLLLTLPVSVEEKEGKERVAIRTFGSPHADENKPLCKGLWATLPEWLEAETIKPLNYEILPNGLEGIIEGLERMKKGQVSGKKLVAHPQDTK</sequence>
<dbReference type="Pfam" id="PF08240">
    <property type="entry name" value="ADH_N"/>
    <property type="match status" value="1"/>
</dbReference>
<dbReference type="CDD" id="cd08249">
    <property type="entry name" value="enoyl_reductase_like"/>
    <property type="match status" value="1"/>
</dbReference>
<dbReference type="InterPro" id="IPR047122">
    <property type="entry name" value="Trans-enoyl_RdTase-like"/>
</dbReference>
<dbReference type="GeneID" id="64632116"/>
<dbReference type="AlphaFoldDB" id="A0A9P7JGN8"/>
<dbReference type="InterPro" id="IPR013149">
    <property type="entry name" value="ADH-like_C"/>
</dbReference>
<dbReference type="InterPro" id="IPR020843">
    <property type="entry name" value="ER"/>
</dbReference>
<comment type="caution">
    <text evidence="2">The sequence shown here is derived from an EMBL/GenBank/DDBJ whole genome shotgun (WGS) entry which is preliminary data.</text>
</comment>
<dbReference type="InterPro" id="IPR013154">
    <property type="entry name" value="ADH-like_N"/>
</dbReference>
<evidence type="ECO:0000259" key="1">
    <source>
        <dbReference type="SMART" id="SM00829"/>
    </source>
</evidence>
<feature type="domain" description="Enoyl reductase (ER)" evidence="1">
    <location>
        <begin position="17"/>
        <end position="341"/>
    </location>
</feature>
<name>A0A9P7JGN8_9AGAM</name>
<protein>
    <submittedName>
        <fullName evidence="2">Chaperonin 10-like protein</fullName>
    </submittedName>
</protein>
<evidence type="ECO:0000313" key="2">
    <source>
        <dbReference type="EMBL" id="KAG1821976.1"/>
    </source>
</evidence>
<dbReference type="Gene3D" id="3.90.180.10">
    <property type="entry name" value="Medium-chain alcohol dehydrogenases, catalytic domain"/>
    <property type="match status" value="1"/>
</dbReference>
<dbReference type="EMBL" id="JABBWG010000006">
    <property type="protein sequence ID" value="KAG1821976.1"/>
    <property type="molecule type" value="Genomic_DNA"/>
</dbReference>
<dbReference type="SUPFAM" id="SSF51735">
    <property type="entry name" value="NAD(P)-binding Rossmann-fold domains"/>
    <property type="match status" value="1"/>
</dbReference>
<dbReference type="InterPro" id="IPR011032">
    <property type="entry name" value="GroES-like_sf"/>
</dbReference>
<gene>
    <name evidence="2" type="ORF">BJ212DRAFT_1445359</name>
</gene>
<evidence type="ECO:0000313" key="3">
    <source>
        <dbReference type="Proteomes" id="UP000807769"/>
    </source>
</evidence>
<dbReference type="SMART" id="SM00829">
    <property type="entry name" value="PKS_ER"/>
    <property type="match status" value="1"/>
</dbReference>
<dbReference type="GO" id="GO:0016651">
    <property type="term" value="F:oxidoreductase activity, acting on NAD(P)H"/>
    <property type="evidence" value="ECO:0007669"/>
    <property type="project" value="InterPro"/>
</dbReference>
<dbReference type="Proteomes" id="UP000807769">
    <property type="component" value="Unassembled WGS sequence"/>
</dbReference>
<proteinExistence type="predicted"/>
<accession>A0A9P7JGN8</accession>
<keyword evidence="3" id="KW-1185">Reference proteome</keyword>
<dbReference type="InterPro" id="IPR036291">
    <property type="entry name" value="NAD(P)-bd_dom_sf"/>
</dbReference>
<dbReference type="RefSeq" id="XP_041196716.1">
    <property type="nucleotide sequence ID" value="XM_041338100.1"/>
</dbReference>
<dbReference type="Pfam" id="PF00107">
    <property type="entry name" value="ADH_zinc_N"/>
    <property type="match status" value="1"/>
</dbReference>
<dbReference type="OrthoDB" id="3233595at2759"/>
<dbReference type="SUPFAM" id="SSF50129">
    <property type="entry name" value="GroES-like"/>
    <property type="match status" value="1"/>
</dbReference>
<dbReference type="PANTHER" id="PTHR45348">
    <property type="entry name" value="HYPOTHETICAL OXIDOREDUCTASE (EUROFUNG)"/>
    <property type="match status" value="1"/>
</dbReference>
<reference evidence="2" key="1">
    <citation type="journal article" date="2020" name="New Phytol.">
        <title>Comparative genomics reveals dynamic genome evolution in host specialist ectomycorrhizal fungi.</title>
        <authorList>
            <person name="Lofgren L.A."/>
            <person name="Nguyen N.H."/>
            <person name="Vilgalys R."/>
            <person name="Ruytinx J."/>
            <person name="Liao H.L."/>
            <person name="Branco S."/>
            <person name="Kuo A."/>
            <person name="LaButti K."/>
            <person name="Lipzen A."/>
            <person name="Andreopoulos W."/>
            <person name="Pangilinan J."/>
            <person name="Riley R."/>
            <person name="Hundley H."/>
            <person name="Na H."/>
            <person name="Barry K."/>
            <person name="Grigoriev I.V."/>
            <person name="Stajich J.E."/>
            <person name="Kennedy P.G."/>
        </authorList>
    </citation>
    <scope>NUCLEOTIDE SEQUENCE</scope>
    <source>
        <strain evidence="2">MN1</strain>
    </source>
</reference>